<sequence length="442" mass="48827">MRINDIFPKDIQNKMESFQANEDFRQEQRIIKGKRYLFCYFVTLVDIANTNEAIHLFSEGEEDWKELLKGQLNLSIDLSVSDIVDAIVGGRIVCFMEDGSVAFDPVGQKISRTISTPQNENAIQSPTQGFIEDYQTNLGVLRFQMKSPDLIIKSYQLGLSSKKKIALCHIEGAIDEQLLSDIVDCLSSSQSKNANNIQQLLKILGQDKFSIVPTTITTELPSEAETHLNQGKAVLFLEGFPYAIVVPALVTDIWSIKADYNIPYVFMAFVRILRVFGLTIGVVSPGLYVAFVSVNPEVLRIQLALSIAASREGVPYPALLEVLFLLIILELIVEAIVRLPKSIGPTITMVGGVILGQAIVQAKLVSNMLTIVLAATTIANFSLNGIQNMTFIRISKYGILLLSAIFGFLGLVIGMVILCIYMARIEIFGIPYFNLHPKKGGS</sequence>
<dbReference type="PANTHER" id="PTHR22550:SF5">
    <property type="entry name" value="LEUCINE ZIPPER PROTEIN 4"/>
    <property type="match status" value="1"/>
</dbReference>
<organism evidence="4 5">
    <name type="scientific">Paenibacillus endophyticus</name>
    <dbReference type="NCBI Taxonomy" id="1294268"/>
    <lineage>
        <taxon>Bacteria</taxon>
        <taxon>Bacillati</taxon>
        <taxon>Bacillota</taxon>
        <taxon>Bacilli</taxon>
        <taxon>Bacillales</taxon>
        <taxon>Paenibacillaceae</taxon>
        <taxon>Paenibacillus</taxon>
    </lineage>
</organism>
<dbReference type="PIRSF" id="PIRSF005690">
    <property type="entry name" value="GerBA"/>
    <property type="match status" value="1"/>
</dbReference>
<protein>
    <submittedName>
        <fullName evidence="4">Uncharacterized protein</fullName>
    </submittedName>
</protein>
<feature type="transmembrane region" description="Helical" evidence="3">
    <location>
        <begin position="272"/>
        <end position="294"/>
    </location>
</feature>
<evidence type="ECO:0000313" key="5">
    <source>
        <dbReference type="Proteomes" id="UP000518605"/>
    </source>
</evidence>
<keyword evidence="5" id="KW-1185">Reference proteome</keyword>
<feature type="transmembrane region" description="Helical" evidence="3">
    <location>
        <begin position="314"/>
        <end position="336"/>
    </location>
</feature>
<dbReference type="InterPro" id="IPR004995">
    <property type="entry name" value="Spore_Ger"/>
</dbReference>
<dbReference type="InterPro" id="IPR050768">
    <property type="entry name" value="UPF0353/GerABKA_families"/>
</dbReference>
<dbReference type="RefSeq" id="WP_183570875.1">
    <property type="nucleotide sequence ID" value="NZ_CBCSLB010000029.1"/>
</dbReference>
<keyword evidence="2 3" id="KW-0472">Membrane</keyword>
<feature type="transmembrane region" description="Helical" evidence="3">
    <location>
        <begin position="398"/>
        <end position="423"/>
    </location>
</feature>
<dbReference type="EMBL" id="JACHXW010000029">
    <property type="protein sequence ID" value="MBB3155861.1"/>
    <property type="molecule type" value="Genomic_DNA"/>
</dbReference>
<dbReference type="GO" id="GO:0009847">
    <property type="term" value="P:spore germination"/>
    <property type="evidence" value="ECO:0007669"/>
    <property type="project" value="InterPro"/>
</dbReference>
<evidence type="ECO:0000256" key="3">
    <source>
        <dbReference type="SAM" id="Phobius"/>
    </source>
</evidence>
<dbReference type="Proteomes" id="UP000518605">
    <property type="component" value="Unassembled WGS sequence"/>
</dbReference>
<dbReference type="PANTHER" id="PTHR22550">
    <property type="entry name" value="SPORE GERMINATION PROTEIN"/>
    <property type="match status" value="1"/>
</dbReference>
<comment type="similarity">
    <text evidence="1">Belongs to the GerABKA family.</text>
</comment>
<proteinExistence type="inferred from homology"/>
<comment type="caution">
    <text evidence="4">The sequence shown here is derived from an EMBL/GenBank/DDBJ whole genome shotgun (WGS) entry which is preliminary data.</text>
</comment>
<dbReference type="GO" id="GO:0016020">
    <property type="term" value="C:membrane"/>
    <property type="evidence" value="ECO:0007669"/>
    <property type="project" value="InterPro"/>
</dbReference>
<evidence type="ECO:0000313" key="4">
    <source>
        <dbReference type="EMBL" id="MBB3155861.1"/>
    </source>
</evidence>
<evidence type="ECO:0000256" key="1">
    <source>
        <dbReference type="ARBA" id="ARBA00005278"/>
    </source>
</evidence>
<feature type="transmembrane region" description="Helical" evidence="3">
    <location>
        <begin position="343"/>
        <end position="362"/>
    </location>
</feature>
<dbReference type="AlphaFoldDB" id="A0A7W5GDE5"/>
<reference evidence="4 5" key="1">
    <citation type="submission" date="2020-08" db="EMBL/GenBank/DDBJ databases">
        <title>Genomic Encyclopedia of Type Strains, Phase III (KMG-III): the genomes of soil and plant-associated and newly described type strains.</title>
        <authorList>
            <person name="Whitman W."/>
        </authorList>
    </citation>
    <scope>NUCLEOTIDE SEQUENCE [LARGE SCALE GENOMIC DNA]</scope>
    <source>
        <strain evidence="4 5">CECT 8234</strain>
    </source>
</reference>
<keyword evidence="3" id="KW-1133">Transmembrane helix</keyword>
<evidence type="ECO:0000256" key="2">
    <source>
        <dbReference type="ARBA" id="ARBA00023136"/>
    </source>
</evidence>
<dbReference type="Pfam" id="PF03323">
    <property type="entry name" value="GerA"/>
    <property type="match status" value="1"/>
</dbReference>
<accession>A0A7W5GDE5</accession>
<keyword evidence="3" id="KW-0812">Transmembrane</keyword>
<feature type="transmembrane region" description="Helical" evidence="3">
    <location>
        <begin position="368"/>
        <end position="386"/>
    </location>
</feature>
<name>A0A7W5GDE5_9BACL</name>
<gene>
    <name evidence="4" type="ORF">FHS16_005977</name>
</gene>